<comment type="caution">
    <text evidence="1">The sequence shown here is derived from an EMBL/GenBank/DDBJ whole genome shotgun (WGS) entry which is preliminary data.</text>
</comment>
<keyword evidence="2" id="KW-1185">Reference proteome</keyword>
<gene>
    <name evidence="1" type="ORF">BLNAU_10419</name>
</gene>
<reference evidence="1 2" key="1">
    <citation type="journal article" date="2022" name="bioRxiv">
        <title>Genomics of Preaxostyla Flagellates Illuminates Evolutionary Transitions and the Path Towards Mitochondrial Loss.</title>
        <authorList>
            <person name="Novak L.V.F."/>
            <person name="Treitli S.C."/>
            <person name="Pyrih J."/>
            <person name="Halakuc P."/>
            <person name="Pipaliya S.V."/>
            <person name="Vacek V."/>
            <person name="Brzon O."/>
            <person name="Soukal P."/>
            <person name="Eme L."/>
            <person name="Dacks J.B."/>
            <person name="Karnkowska A."/>
            <person name="Elias M."/>
            <person name="Hampl V."/>
        </authorList>
    </citation>
    <scope>NUCLEOTIDE SEQUENCE [LARGE SCALE GENOMIC DNA]</scope>
    <source>
        <strain evidence="1">NAU3</strain>
        <tissue evidence="1">Gut</tissue>
    </source>
</reference>
<protein>
    <submittedName>
        <fullName evidence="1">Uncharacterized protein</fullName>
    </submittedName>
</protein>
<accession>A0ABQ9XQ78</accession>
<proteinExistence type="predicted"/>
<evidence type="ECO:0000313" key="1">
    <source>
        <dbReference type="EMBL" id="KAK2954568.1"/>
    </source>
</evidence>
<sequence length="186" mass="20795">MTDSVCTQLDDARDVFNDDSSFVKHTHLLSILHGPYKLRRAWITRWLLDGIVRIRDTILVKIGSEWNPANHANSSPLRFRWTAIDHSTNTFPTRVECTDVSAVSDVTGVAQSRPSVIVSSADSFATTPEPTRLVSLYVLLNTLEVTTPDSLDLSLHNIHTLNGIDQHLTFTKHGVLPQITVFHQAE</sequence>
<name>A0ABQ9XQ78_9EUKA</name>
<evidence type="ECO:0000313" key="2">
    <source>
        <dbReference type="Proteomes" id="UP001281761"/>
    </source>
</evidence>
<organism evidence="1 2">
    <name type="scientific">Blattamonas nauphoetae</name>
    <dbReference type="NCBI Taxonomy" id="2049346"/>
    <lineage>
        <taxon>Eukaryota</taxon>
        <taxon>Metamonada</taxon>
        <taxon>Preaxostyla</taxon>
        <taxon>Oxymonadida</taxon>
        <taxon>Blattamonas</taxon>
    </lineage>
</organism>
<dbReference type="Proteomes" id="UP001281761">
    <property type="component" value="Unassembled WGS sequence"/>
</dbReference>
<dbReference type="EMBL" id="JARBJD010000076">
    <property type="protein sequence ID" value="KAK2954568.1"/>
    <property type="molecule type" value="Genomic_DNA"/>
</dbReference>